<dbReference type="AlphaFoldDB" id="A0A026X1V0"/>
<reference evidence="2 4" key="1">
    <citation type="journal article" date="2014" name="Curr. Biol.">
        <title>The genome of the clonal raider ant Cerapachys biroi.</title>
        <authorList>
            <person name="Oxley P.R."/>
            <person name="Ji L."/>
            <person name="Fetter-Pruneda I."/>
            <person name="McKenzie S.K."/>
            <person name="Li C."/>
            <person name="Hu H."/>
            <person name="Zhang G."/>
            <person name="Kronauer D.J."/>
        </authorList>
    </citation>
    <scope>NUCLEOTIDE SEQUENCE [LARGE SCALE GENOMIC DNA]</scope>
</reference>
<reference evidence="3" key="2">
    <citation type="journal article" date="2018" name="Genome Res.">
        <title>The genomic architecture and molecular evolution of ant odorant receptors.</title>
        <authorList>
            <person name="McKenzie S.K."/>
            <person name="Kronauer D.J.C."/>
        </authorList>
    </citation>
    <scope>NUCLEOTIDE SEQUENCE [LARGE SCALE GENOMIC DNA]</scope>
    <source>
        <strain evidence="3">Clonal line C1</strain>
    </source>
</reference>
<dbReference type="Gene3D" id="1.10.510.10">
    <property type="entry name" value="Transferase(Phosphotransferase) domain 1"/>
    <property type="match status" value="1"/>
</dbReference>
<keyword evidence="2" id="KW-0808">Transferase</keyword>
<evidence type="ECO:0000313" key="2">
    <source>
        <dbReference type="EMBL" id="EZA61369.1"/>
    </source>
</evidence>
<dbReference type="Proteomes" id="UP000053097">
    <property type="component" value="Unassembled WGS sequence"/>
</dbReference>
<feature type="signal peptide" evidence="1">
    <location>
        <begin position="1"/>
        <end position="15"/>
    </location>
</feature>
<gene>
    <name evidence="3" type="ORF">DMN91_012611</name>
    <name evidence="2" type="ORF">X777_12076</name>
</gene>
<dbReference type="STRING" id="2015173.A0A026X1V0"/>
<organism evidence="2 4">
    <name type="scientific">Ooceraea biroi</name>
    <name type="common">Clonal raider ant</name>
    <name type="synonym">Cerapachys biroi</name>
    <dbReference type="NCBI Taxonomy" id="2015173"/>
    <lineage>
        <taxon>Eukaryota</taxon>
        <taxon>Metazoa</taxon>
        <taxon>Ecdysozoa</taxon>
        <taxon>Arthropoda</taxon>
        <taxon>Hexapoda</taxon>
        <taxon>Insecta</taxon>
        <taxon>Pterygota</taxon>
        <taxon>Neoptera</taxon>
        <taxon>Endopterygota</taxon>
        <taxon>Hymenoptera</taxon>
        <taxon>Apocrita</taxon>
        <taxon>Aculeata</taxon>
        <taxon>Formicoidea</taxon>
        <taxon>Formicidae</taxon>
        <taxon>Dorylinae</taxon>
        <taxon>Ooceraea</taxon>
    </lineage>
</organism>
<dbReference type="OrthoDB" id="2687620at2759"/>
<accession>A0A026X1V0</accession>
<evidence type="ECO:0000256" key="1">
    <source>
        <dbReference type="SAM" id="SignalP"/>
    </source>
</evidence>
<dbReference type="GO" id="GO:0016301">
    <property type="term" value="F:kinase activity"/>
    <property type="evidence" value="ECO:0007669"/>
    <property type="project" value="UniProtKB-KW"/>
</dbReference>
<keyword evidence="4" id="KW-1185">Reference proteome</keyword>
<sequence length="73" mass="8369">MILWLCGSLLWEKLLNPPTVQKEKENAFANIDGFLKKCFRPSAPQAVHKFMILLSGVKFNETPCYEKLKDVLS</sequence>
<evidence type="ECO:0000313" key="3">
    <source>
        <dbReference type="EMBL" id="RLU14724.1"/>
    </source>
</evidence>
<reference evidence="3" key="3">
    <citation type="submission" date="2018-07" db="EMBL/GenBank/DDBJ databases">
        <authorList>
            <person name="Mckenzie S.K."/>
            <person name="Kronauer D.J.C."/>
        </authorList>
    </citation>
    <scope>NUCLEOTIDE SEQUENCE</scope>
    <source>
        <strain evidence="3">Clonal line C1</strain>
    </source>
</reference>
<proteinExistence type="predicted"/>
<keyword evidence="1" id="KW-0732">Signal</keyword>
<protein>
    <submittedName>
        <fullName evidence="2">Serine/threonine-protein kinase VRK1</fullName>
    </submittedName>
</protein>
<evidence type="ECO:0000313" key="4">
    <source>
        <dbReference type="Proteomes" id="UP000053097"/>
    </source>
</evidence>
<dbReference type="Proteomes" id="UP000279307">
    <property type="component" value="Chromosome 14"/>
</dbReference>
<feature type="chain" id="PRO_5036289095" evidence="1">
    <location>
        <begin position="16"/>
        <end position="73"/>
    </location>
</feature>
<dbReference type="EMBL" id="QOIP01000014">
    <property type="protein sequence ID" value="RLU14724.1"/>
    <property type="molecule type" value="Genomic_DNA"/>
</dbReference>
<name>A0A026X1V0_OOCBI</name>
<keyword evidence="2" id="KW-0418">Kinase</keyword>
<dbReference type="EMBL" id="KK107061">
    <property type="protein sequence ID" value="EZA61369.1"/>
    <property type="molecule type" value="Genomic_DNA"/>
</dbReference>